<dbReference type="Gene3D" id="2.30.30.40">
    <property type="entry name" value="SH3 Domains"/>
    <property type="match status" value="2"/>
</dbReference>
<name>A0A0C9YFU1_9AGAM</name>
<feature type="compositionally biased region" description="Basic and acidic residues" evidence="5">
    <location>
        <begin position="324"/>
        <end position="337"/>
    </location>
</feature>
<dbReference type="InterPro" id="IPR036028">
    <property type="entry name" value="SH3-like_dom_sf"/>
</dbReference>
<evidence type="ECO:0000259" key="7">
    <source>
        <dbReference type="PROSITE" id="PS50010"/>
    </source>
</evidence>
<dbReference type="Pfam" id="PF00621">
    <property type="entry name" value="RhoGEF"/>
    <property type="match status" value="1"/>
</dbReference>
<dbReference type="CDD" id="cd00160">
    <property type="entry name" value="RhoGEF"/>
    <property type="match status" value="1"/>
</dbReference>
<dbReference type="EMBL" id="KN834046">
    <property type="protein sequence ID" value="KIK12809.1"/>
    <property type="molecule type" value="Genomic_DNA"/>
</dbReference>
<comment type="subcellular location">
    <subcellularLocation>
        <location evidence="1">Cytoplasm</location>
    </subcellularLocation>
</comment>
<reference evidence="9" key="2">
    <citation type="submission" date="2015-01" db="EMBL/GenBank/DDBJ databases">
        <title>Evolutionary Origins and Diversification of the Mycorrhizal Mutualists.</title>
        <authorList>
            <consortium name="DOE Joint Genome Institute"/>
            <consortium name="Mycorrhizal Genomics Consortium"/>
            <person name="Kohler A."/>
            <person name="Kuo A."/>
            <person name="Nagy L.G."/>
            <person name="Floudas D."/>
            <person name="Copeland A."/>
            <person name="Barry K.W."/>
            <person name="Cichocki N."/>
            <person name="Veneault-Fourrey C."/>
            <person name="LaButti K."/>
            <person name="Lindquist E.A."/>
            <person name="Lipzen A."/>
            <person name="Lundell T."/>
            <person name="Morin E."/>
            <person name="Murat C."/>
            <person name="Riley R."/>
            <person name="Ohm R."/>
            <person name="Sun H."/>
            <person name="Tunlid A."/>
            <person name="Henrissat B."/>
            <person name="Grigoriev I.V."/>
            <person name="Hibbett D.S."/>
            <person name="Martin F."/>
        </authorList>
    </citation>
    <scope>NUCLEOTIDE SEQUENCE [LARGE SCALE GENOMIC DNA]</scope>
    <source>
        <strain evidence="9">441</strain>
    </source>
</reference>
<feature type="region of interest" description="Disordered" evidence="5">
    <location>
        <begin position="1"/>
        <end position="23"/>
    </location>
</feature>
<dbReference type="GO" id="GO:0005085">
    <property type="term" value="F:guanyl-nucleotide exchange factor activity"/>
    <property type="evidence" value="ECO:0007669"/>
    <property type="project" value="InterPro"/>
</dbReference>
<dbReference type="PROSITE" id="PS00741">
    <property type="entry name" value="DH_1"/>
    <property type="match status" value="1"/>
</dbReference>
<evidence type="ECO:0000256" key="2">
    <source>
        <dbReference type="ARBA" id="ARBA00022443"/>
    </source>
</evidence>
<feature type="domain" description="SH3" evidence="6">
    <location>
        <begin position="84"/>
        <end position="143"/>
    </location>
</feature>
<dbReference type="STRING" id="765257.A0A0C9YFU1"/>
<dbReference type="Proteomes" id="UP000054018">
    <property type="component" value="Unassembled WGS sequence"/>
</dbReference>
<dbReference type="OrthoDB" id="1716625at2759"/>
<dbReference type="PROSITE" id="PS50010">
    <property type="entry name" value="DH_2"/>
    <property type="match status" value="1"/>
</dbReference>
<evidence type="ECO:0000259" key="6">
    <source>
        <dbReference type="PROSITE" id="PS50002"/>
    </source>
</evidence>
<dbReference type="InterPro" id="IPR001452">
    <property type="entry name" value="SH3_domain"/>
</dbReference>
<feature type="domain" description="DH" evidence="7">
    <location>
        <begin position="416"/>
        <end position="595"/>
    </location>
</feature>
<dbReference type="SUPFAM" id="SSF50044">
    <property type="entry name" value="SH3-domain"/>
    <property type="match status" value="2"/>
</dbReference>
<dbReference type="InterPro" id="IPR035899">
    <property type="entry name" value="DBL_dom_sf"/>
</dbReference>
<dbReference type="SUPFAM" id="SSF48065">
    <property type="entry name" value="DBL homology domain (DH-domain)"/>
    <property type="match status" value="1"/>
</dbReference>
<evidence type="ECO:0000256" key="3">
    <source>
        <dbReference type="ARBA" id="ARBA00022490"/>
    </source>
</evidence>
<dbReference type="PANTHER" id="PTHR46006">
    <property type="entry name" value="RHO GUANINE NUCLEOTIDE EXCHANGE FACTOR AT 64C, ISOFORM A"/>
    <property type="match status" value="1"/>
</dbReference>
<dbReference type="HOGENOM" id="CLU_011267_0_0_1"/>
<keyword evidence="3" id="KW-0963">Cytoplasm</keyword>
<gene>
    <name evidence="8" type="ORF">PISMIDRAFT_120203</name>
</gene>
<evidence type="ECO:0000256" key="4">
    <source>
        <dbReference type="PROSITE-ProRule" id="PRU00192"/>
    </source>
</evidence>
<feature type="region of interest" description="Disordered" evidence="5">
    <location>
        <begin position="371"/>
        <end position="390"/>
    </location>
</feature>
<dbReference type="InterPro" id="IPR000219">
    <property type="entry name" value="DH_dom"/>
</dbReference>
<proteinExistence type="predicted"/>
<dbReference type="PANTHER" id="PTHR46006:SF6">
    <property type="entry name" value="INTERSECTIN-2 ISOFORM X1"/>
    <property type="match status" value="1"/>
</dbReference>
<evidence type="ECO:0008006" key="10">
    <source>
        <dbReference type="Google" id="ProtNLM"/>
    </source>
</evidence>
<feature type="non-terminal residue" evidence="8">
    <location>
        <position position="1"/>
    </location>
</feature>
<feature type="region of interest" description="Disordered" evidence="5">
    <location>
        <begin position="144"/>
        <end position="167"/>
    </location>
</feature>
<evidence type="ECO:0000313" key="8">
    <source>
        <dbReference type="EMBL" id="KIK12809.1"/>
    </source>
</evidence>
<dbReference type="InterPro" id="IPR051480">
    <property type="entry name" value="Endocytic_GEF_Adapter"/>
</dbReference>
<dbReference type="InterPro" id="IPR001331">
    <property type="entry name" value="GDS_CDC24_CS"/>
</dbReference>
<feature type="compositionally biased region" description="Basic and acidic residues" evidence="5">
    <location>
        <begin position="1"/>
        <end position="12"/>
    </location>
</feature>
<dbReference type="GO" id="GO:0005737">
    <property type="term" value="C:cytoplasm"/>
    <property type="evidence" value="ECO:0007669"/>
    <property type="project" value="UniProtKB-SubCell"/>
</dbReference>
<dbReference type="Pfam" id="PF00018">
    <property type="entry name" value="SH3_1"/>
    <property type="match status" value="1"/>
</dbReference>
<dbReference type="Gene3D" id="2.30.29.30">
    <property type="entry name" value="Pleckstrin-homology domain (PH domain)/Phosphotyrosine-binding domain (PTB)"/>
    <property type="match status" value="1"/>
</dbReference>
<organism evidence="8 9">
    <name type="scientific">Pisolithus microcarpus 441</name>
    <dbReference type="NCBI Taxonomy" id="765257"/>
    <lineage>
        <taxon>Eukaryota</taxon>
        <taxon>Fungi</taxon>
        <taxon>Dikarya</taxon>
        <taxon>Basidiomycota</taxon>
        <taxon>Agaricomycotina</taxon>
        <taxon>Agaricomycetes</taxon>
        <taxon>Agaricomycetidae</taxon>
        <taxon>Boletales</taxon>
        <taxon>Sclerodermatineae</taxon>
        <taxon>Pisolithaceae</taxon>
        <taxon>Pisolithus</taxon>
    </lineage>
</organism>
<sequence>VPAIKVSEHVSDGDPEPMADIDTSTNLRVRSLYPYETQRAEDLNFGENVVIEAHPSKFGGDWWYGTTVNDGRSGFSPQPYVPVVEPVQAAALYSYEGSNSDELSFTEGDALTIVDRLESDWWRAERDGVVYAVPAAFGERVDSAPNSEMLNNDAYGTPHSSPVKTHKLDCMPEISGVDDDEDGDDDYYSLDDDGASDVSEGSDLDATKTFANQERQELERRRVLAAAGIIVSEPADHNHPTHCTPMGTVILSTSLQPTHLKTTPHSSSTPRVGDTFERYETYKKMHGGQSLAANRMSASSFDTTSSLAVSSPPRSSATSLSPSLRDREQERGGESRTSHFLSFPGRHTRSSTPDIDREHKIPIISGPIHASVSSTAASPGDPHNSMTRESSPAFGTSWASLLDRTALEGIPAVERKRQEAIFELISTEADYVRDLQLVVEVFYSCLVDMLEEESTSVIFSNIEDILLTNTAFLSTLEERQRECRLYIDHVGDLLETHMPHMRVYLDYCVNQANAGKVMQSLRDANPELSAQLQCLREDSSARNPDLSSYLLVPMQRLTRYPLLIRQILQYTHAERESIANSLACAERILEEVNETIRDREGRERLGEVSEELRIGKDRLDLTLSTHHLGPRKLLKEGVLAKAKSGRKLRVPLCSDILLLLNESESGGLYRVANSQHYDPHLFVFT</sequence>
<dbReference type="PRINTS" id="PR00452">
    <property type="entry name" value="SH3DOMAIN"/>
</dbReference>
<dbReference type="Gene3D" id="1.20.900.10">
    <property type="entry name" value="Dbl homology (DH) domain"/>
    <property type="match status" value="1"/>
</dbReference>
<protein>
    <recommendedName>
        <fullName evidence="10">Scaffold protein Tuba</fullName>
    </recommendedName>
</protein>
<evidence type="ECO:0000313" key="9">
    <source>
        <dbReference type="Proteomes" id="UP000054018"/>
    </source>
</evidence>
<dbReference type="SMART" id="SM00326">
    <property type="entry name" value="SH3"/>
    <property type="match status" value="2"/>
</dbReference>
<accession>A0A0C9YFU1</accession>
<dbReference type="CDD" id="cd00174">
    <property type="entry name" value="SH3"/>
    <property type="match status" value="2"/>
</dbReference>
<reference evidence="8 9" key="1">
    <citation type="submission" date="2014-04" db="EMBL/GenBank/DDBJ databases">
        <authorList>
            <consortium name="DOE Joint Genome Institute"/>
            <person name="Kuo A."/>
            <person name="Kohler A."/>
            <person name="Costa M.D."/>
            <person name="Nagy L.G."/>
            <person name="Floudas D."/>
            <person name="Copeland A."/>
            <person name="Barry K.W."/>
            <person name="Cichocki N."/>
            <person name="Veneault-Fourrey C."/>
            <person name="LaButti K."/>
            <person name="Lindquist E.A."/>
            <person name="Lipzen A."/>
            <person name="Lundell T."/>
            <person name="Morin E."/>
            <person name="Murat C."/>
            <person name="Sun H."/>
            <person name="Tunlid A."/>
            <person name="Henrissat B."/>
            <person name="Grigoriev I.V."/>
            <person name="Hibbett D.S."/>
            <person name="Martin F."/>
            <person name="Nordberg H.P."/>
            <person name="Cantor M.N."/>
            <person name="Hua S.X."/>
        </authorList>
    </citation>
    <scope>NUCLEOTIDE SEQUENCE [LARGE SCALE GENOMIC DNA]</scope>
    <source>
        <strain evidence="8 9">441</strain>
    </source>
</reference>
<dbReference type="GO" id="GO:0035556">
    <property type="term" value="P:intracellular signal transduction"/>
    <property type="evidence" value="ECO:0007669"/>
    <property type="project" value="InterPro"/>
</dbReference>
<dbReference type="InterPro" id="IPR011993">
    <property type="entry name" value="PH-like_dom_sf"/>
</dbReference>
<keyword evidence="2 4" id="KW-0728">SH3 domain</keyword>
<dbReference type="GO" id="GO:0035025">
    <property type="term" value="P:positive regulation of Rho protein signal transduction"/>
    <property type="evidence" value="ECO:0007669"/>
    <property type="project" value="TreeGrafter"/>
</dbReference>
<evidence type="ECO:0000256" key="5">
    <source>
        <dbReference type="SAM" id="MobiDB-lite"/>
    </source>
</evidence>
<evidence type="ECO:0000256" key="1">
    <source>
        <dbReference type="ARBA" id="ARBA00004496"/>
    </source>
</evidence>
<feature type="compositionally biased region" description="Low complexity" evidence="5">
    <location>
        <begin position="305"/>
        <end position="323"/>
    </location>
</feature>
<dbReference type="SMART" id="SM00325">
    <property type="entry name" value="RhoGEF"/>
    <property type="match status" value="1"/>
</dbReference>
<feature type="region of interest" description="Disordered" evidence="5">
    <location>
        <begin position="304"/>
        <end position="357"/>
    </location>
</feature>
<keyword evidence="9" id="KW-1185">Reference proteome</keyword>
<dbReference type="PROSITE" id="PS50002">
    <property type="entry name" value="SH3"/>
    <property type="match status" value="1"/>
</dbReference>
<dbReference type="AlphaFoldDB" id="A0A0C9YFU1"/>